<dbReference type="PANTHER" id="PTHR22702:SF1">
    <property type="entry name" value="PROTEASE-ASSOCIATED DOMAIN-CONTAINING PROTEIN 1"/>
    <property type="match status" value="1"/>
</dbReference>
<reference evidence="9" key="1">
    <citation type="submission" date="2022-06" db="EMBL/GenBank/DDBJ databases">
        <title>Uncovering the hologenomic basis of an extraordinary plant invasion.</title>
        <authorList>
            <person name="Bieker V.C."/>
            <person name="Martin M.D."/>
            <person name="Gilbert T."/>
            <person name="Hodgins K."/>
            <person name="Battlay P."/>
            <person name="Petersen B."/>
            <person name="Wilson J."/>
        </authorList>
    </citation>
    <scope>NUCLEOTIDE SEQUENCE</scope>
    <source>
        <strain evidence="9">AA19_3_7</strain>
        <tissue evidence="9">Leaf</tissue>
    </source>
</reference>
<feature type="non-terminal residue" evidence="9">
    <location>
        <position position="120"/>
    </location>
</feature>
<dbReference type="AlphaFoldDB" id="A0AAD5CP83"/>
<dbReference type="EMBL" id="JAMZMK010007252">
    <property type="protein sequence ID" value="KAI7745427.1"/>
    <property type="molecule type" value="Genomic_DNA"/>
</dbReference>
<protein>
    <recommendedName>
        <fullName evidence="8">Vacuolar sorting receptor thioredoxin-like domain-containing protein</fullName>
    </recommendedName>
</protein>
<evidence type="ECO:0000256" key="3">
    <source>
        <dbReference type="ARBA" id="ARBA00022737"/>
    </source>
</evidence>
<keyword evidence="2" id="KW-0732">Signal</keyword>
<evidence type="ECO:0000259" key="8">
    <source>
        <dbReference type="Pfam" id="PF25011"/>
    </source>
</evidence>
<keyword evidence="4" id="KW-1133">Transmembrane helix</keyword>
<evidence type="ECO:0000256" key="5">
    <source>
        <dbReference type="ARBA" id="ARBA00023136"/>
    </source>
</evidence>
<evidence type="ECO:0000313" key="9">
    <source>
        <dbReference type="EMBL" id="KAI7745427.1"/>
    </source>
</evidence>
<comment type="subcellular location">
    <subcellularLocation>
        <location evidence="7">Endomembrane system</location>
        <topology evidence="7">Single-pass type I membrane protein</topology>
    </subcellularLocation>
</comment>
<keyword evidence="5" id="KW-0472">Membrane</keyword>
<keyword evidence="1" id="KW-0812">Transmembrane</keyword>
<evidence type="ECO:0000256" key="6">
    <source>
        <dbReference type="ARBA" id="ARBA00023180"/>
    </source>
</evidence>
<evidence type="ECO:0000256" key="2">
    <source>
        <dbReference type="ARBA" id="ARBA00022729"/>
    </source>
</evidence>
<feature type="domain" description="Vacuolar sorting receptor thioredoxin-like" evidence="8">
    <location>
        <begin position="4"/>
        <end position="30"/>
    </location>
</feature>
<keyword evidence="6" id="KW-0325">Glycoprotein</keyword>
<dbReference type="Pfam" id="PF25011">
    <property type="entry name" value="VSR_TRX"/>
    <property type="match status" value="1"/>
</dbReference>
<evidence type="ECO:0000256" key="1">
    <source>
        <dbReference type="ARBA" id="ARBA00022692"/>
    </source>
</evidence>
<name>A0AAD5CP83_AMBAR</name>
<dbReference type="GO" id="GO:0012505">
    <property type="term" value="C:endomembrane system"/>
    <property type="evidence" value="ECO:0007669"/>
    <property type="project" value="UniProtKB-SubCell"/>
</dbReference>
<dbReference type="PANTHER" id="PTHR22702">
    <property type="entry name" value="PROTEASE-ASSOCIATED DOMAIN-CONTAINING PROTEIN"/>
    <property type="match status" value="1"/>
</dbReference>
<accession>A0AAD5CP83</accession>
<comment type="caution">
    <text evidence="9">The sequence shown here is derived from an EMBL/GenBank/DDBJ whole genome shotgun (WGS) entry which is preliminary data.</text>
</comment>
<keyword evidence="10" id="KW-1185">Reference proteome</keyword>
<organism evidence="9 10">
    <name type="scientific">Ambrosia artemisiifolia</name>
    <name type="common">Common ragweed</name>
    <dbReference type="NCBI Taxonomy" id="4212"/>
    <lineage>
        <taxon>Eukaryota</taxon>
        <taxon>Viridiplantae</taxon>
        <taxon>Streptophyta</taxon>
        <taxon>Embryophyta</taxon>
        <taxon>Tracheophyta</taxon>
        <taxon>Spermatophyta</taxon>
        <taxon>Magnoliopsida</taxon>
        <taxon>eudicotyledons</taxon>
        <taxon>Gunneridae</taxon>
        <taxon>Pentapetalae</taxon>
        <taxon>asterids</taxon>
        <taxon>campanulids</taxon>
        <taxon>Asterales</taxon>
        <taxon>Asteraceae</taxon>
        <taxon>Asteroideae</taxon>
        <taxon>Heliantheae alliance</taxon>
        <taxon>Heliantheae</taxon>
        <taxon>Ambrosia</taxon>
    </lineage>
</organism>
<keyword evidence="3" id="KW-0677">Repeat</keyword>
<dbReference type="Proteomes" id="UP001206925">
    <property type="component" value="Unassembled WGS sequence"/>
</dbReference>
<proteinExistence type="predicted"/>
<gene>
    <name evidence="9" type="ORF">M8C21_006666</name>
</gene>
<sequence length="120" mass="13533">GHKIVLPTLVIKNQQYRGKLAKQAVLKAICSGFGETTEPAICLTDAVLRIHGKNGLKKTICQVYDTVVMRVLNPNEFIMRTKHYDSPTTNEQKGRFRRLSFMIGDKVNSHGKTPPKDPKR</sequence>
<evidence type="ECO:0000256" key="7">
    <source>
        <dbReference type="ARBA" id="ARBA00046288"/>
    </source>
</evidence>
<evidence type="ECO:0000256" key="4">
    <source>
        <dbReference type="ARBA" id="ARBA00022989"/>
    </source>
</evidence>
<dbReference type="InterPro" id="IPR056858">
    <property type="entry name" value="VSR_TRX"/>
</dbReference>
<evidence type="ECO:0000313" key="10">
    <source>
        <dbReference type="Proteomes" id="UP001206925"/>
    </source>
</evidence>